<dbReference type="EMBL" id="BAABME010020683">
    <property type="protein sequence ID" value="GAA0161136.1"/>
    <property type="molecule type" value="Genomic_DNA"/>
</dbReference>
<dbReference type="Pfam" id="PF04043">
    <property type="entry name" value="PMEI"/>
    <property type="match status" value="1"/>
</dbReference>
<dbReference type="NCBIfam" id="TIGR01614">
    <property type="entry name" value="PME_inhib"/>
    <property type="match status" value="1"/>
</dbReference>
<dbReference type="InterPro" id="IPR035513">
    <property type="entry name" value="Invertase/methylesterase_inhib"/>
</dbReference>
<keyword evidence="7" id="KW-1185">Reference proteome</keyword>
<feature type="domain" description="Pectinesterase inhibitor" evidence="5">
    <location>
        <begin position="27"/>
        <end position="180"/>
    </location>
</feature>
<gene>
    <name evidence="6" type="ORF">LIER_39172</name>
</gene>
<dbReference type="InterPro" id="IPR034088">
    <property type="entry name" value="Pla_a_1-like"/>
</dbReference>
<dbReference type="GO" id="GO:0004857">
    <property type="term" value="F:enzyme inhibitor activity"/>
    <property type="evidence" value="ECO:0007669"/>
    <property type="project" value="InterPro"/>
</dbReference>
<evidence type="ECO:0000313" key="7">
    <source>
        <dbReference type="Proteomes" id="UP001454036"/>
    </source>
</evidence>
<evidence type="ECO:0000259" key="5">
    <source>
        <dbReference type="SMART" id="SM00856"/>
    </source>
</evidence>
<sequence>MKPNFSSFPLYIFFILFFSSFIYVPIEASNLIEETCKRCAQNDPNVKYGFCKTSLQAAPASQYASLEGLGSISIKLLGYNVTDTSYHIKHLLKNKKWDKYYLQRLNDCYELYSDAINTVKQAMNSYHDKRYDDANIQISAILDDSNTCEDGFKEGGNGKSSPLSKRNENSFELGATSLCILMNMKG</sequence>
<reference evidence="6 7" key="1">
    <citation type="submission" date="2024-01" db="EMBL/GenBank/DDBJ databases">
        <title>The complete chloroplast genome sequence of Lithospermum erythrorhizon: insights into the phylogenetic relationship among Boraginaceae species and the maternal lineages of purple gromwells.</title>
        <authorList>
            <person name="Okada T."/>
            <person name="Watanabe K."/>
        </authorList>
    </citation>
    <scope>NUCLEOTIDE SEQUENCE [LARGE SCALE GENOMIC DNA]</scope>
</reference>
<evidence type="ECO:0000256" key="1">
    <source>
        <dbReference type="ARBA" id="ARBA00022729"/>
    </source>
</evidence>
<dbReference type="Gene3D" id="1.20.140.40">
    <property type="entry name" value="Invertase/pectin methylesterase inhibitor family protein"/>
    <property type="match status" value="1"/>
</dbReference>
<dbReference type="SUPFAM" id="SSF101148">
    <property type="entry name" value="Plant invertase/pectin methylesterase inhibitor"/>
    <property type="match status" value="1"/>
</dbReference>
<dbReference type="GO" id="GO:0005576">
    <property type="term" value="C:extracellular region"/>
    <property type="evidence" value="ECO:0007669"/>
    <property type="project" value="UniProtKB-ARBA"/>
</dbReference>
<comment type="caution">
    <text evidence="6">The sequence shown here is derived from an EMBL/GenBank/DDBJ whole genome shotgun (WGS) entry which is preliminary data.</text>
</comment>
<evidence type="ECO:0000256" key="2">
    <source>
        <dbReference type="ARBA" id="ARBA00023157"/>
    </source>
</evidence>
<dbReference type="PANTHER" id="PTHR35357">
    <property type="entry name" value="OS02G0537100 PROTEIN"/>
    <property type="match status" value="1"/>
</dbReference>
<accession>A0AAV3QDW8</accession>
<dbReference type="InterPro" id="IPR006501">
    <property type="entry name" value="Pectinesterase_inhib_dom"/>
</dbReference>
<keyword evidence="4" id="KW-0472">Membrane</keyword>
<organism evidence="6 7">
    <name type="scientific">Lithospermum erythrorhizon</name>
    <name type="common">Purple gromwell</name>
    <name type="synonym">Lithospermum officinale var. erythrorhizon</name>
    <dbReference type="NCBI Taxonomy" id="34254"/>
    <lineage>
        <taxon>Eukaryota</taxon>
        <taxon>Viridiplantae</taxon>
        <taxon>Streptophyta</taxon>
        <taxon>Embryophyta</taxon>
        <taxon>Tracheophyta</taxon>
        <taxon>Spermatophyta</taxon>
        <taxon>Magnoliopsida</taxon>
        <taxon>eudicotyledons</taxon>
        <taxon>Gunneridae</taxon>
        <taxon>Pentapetalae</taxon>
        <taxon>asterids</taxon>
        <taxon>lamiids</taxon>
        <taxon>Boraginales</taxon>
        <taxon>Boraginaceae</taxon>
        <taxon>Boraginoideae</taxon>
        <taxon>Lithospermeae</taxon>
        <taxon>Lithospermum</taxon>
    </lineage>
</organism>
<evidence type="ECO:0000256" key="4">
    <source>
        <dbReference type="SAM" id="Phobius"/>
    </source>
</evidence>
<dbReference type="Proteomes" id="UP001454036">
    <property type="component" value="Unassembled WGS sequence"/>
</dbReference>
<dbReference type="PANTHER" id="PTHR35357:SF17">
    <property type="entry name" value="PECTINESTERASE INHIBITOR 12"/>
    <property type="match status" value="1"/>
</dbReference>
<keyword evidence="1" id="KW-0732">Signal</keyword>
<dbReference type="SMART" id="SM00856">
    <property type="entry name" value="PMEI"/>
    <property type="match status" value="1"/>
</dbReference>
<dbReference type="FunFam" id="1.20.140.40:FF:000002">
    <property type="entry name" value="Putative invertase inhibitor"/>
    <property type="match status" value="1"/>
</dbReference>
<evidence type="ECO:0000313" key="6">
    <source>
        <dbReference type="EMBL" id="GAA0161136.1"/>
    </source>
</evidence>
<proteinExistence type="inferred from homology"/>
<dbReference type="AlphaFoldDB" id="A0AAV3QDW8"/>
<protein>
    <recommendedName>
        <fullName evidence="5">Pectinesterase inhibitor domain-containing protein</fullName>
    </recommendedName>
</protein>
<comment type="similarity">
    <text evidence="3">Belongs to the PMEI family.</text>
</comment>
<feature type="transmembrane region" description="Helical" evidence="4">
    <location>
        <begin position="7"/>
        <end position="26"/>
    </location>
</feature>
<keyword evidence="2" id="KW-1015">Disulfide bond</keyword>
<keyword evidence="4" id="KW-0812">Transmembrane</keyword>
<evidence type="ECO:0000256" key="3">
    <source>
        <dbReference type="ARBA" id="ARBA00038471"/>
    </source>
</evidence>
<name>A0AAV3QDW8_LITER</name>
<keyword evidence="4" id="KW-1133">Transmembrane helix</keyword>
<dbReference type="CDD" id="cd15795">
    <property type="entry name" value="PMEI-Pla_a_1_like"/>
    <property type="match status" value="1"/>
</dbReference>